<evidence type="ECO:0000313" key="2">
    <source>
        <dbReference type="EMBL" id="KAL1110523.1"/>
    </source>
</evidence>
<evidence type="ECO:0000256" key="1">
    <source>
        <dbReference type="ARBA" id="ARBA00001954"/>
    </source>
</evidence>
<proteinExistence type="predicted"/>
<dbReference type="PANTHER" id="PTHR21052">
    <property type="entry name" value="SPERMATOGENESIS ASSOCIATED 11-RELATED"/>
    <property type="match status" value="1"/>
</dbReference>
<sequence>MKRMRYEFDHWDNAIQGYKETERLNWSKVNAETLKKIHEFAFPEWCHKIEHVHVLDLSEDGYIKPHIDSVKFCGDLIVGLSLLSDSVMRLVGENMVVDALLRRRSLYVMKGSVRYNFTHEILSNDTSLFRDQRIKKSRRISVICRSAPVNTV</sequence>
<organism evidence="2 3">
    <name type="scientific">Ranatra chinensis</name>
    <dbReference type="NCBI Taxonomy" id="642074"/>
    <lineage>
        <taxon>Eukaryota</taxon>
        <taxon>Metazoa</taxon>
        <taxon>Ecdysozoa</taxon>
        <taxon>Arthropoda</taxon>
        <taxon>Hexapoda</taxon>
        <taxon>Insecta</taxon>
        <taxon>Pterygota</taxon>
        <taxon>Neoptera</taxon>
        <taxon>Paraneoptera</taxon>
        <taxon>Hemiptera</taxon>
        <taxon>Heteroptera</taxon>
        <taxon>Panheteroptera</taxon>
        <taxon>Nepomorpha</taxon>
        <taxon>Nepidae</taxon>
        <taxon>Ranatrinae</taxon>
        <taxon>Ranatra</taxon>
    </lineage>
</organism>
<dbReference type="InterPro" id="IPR037151">
    <property type="entry name" value="AlkB-like_sf"/>
</dbReference>
<dbReference type="AlphaFoldDB" id="A0ABD0Y6W6"/>
<dbReference type="Gene3D" id="2.60.120.590">
    <property type="entry name" value="Alpha-ketoglutarate-dependent dioxygenase AlkB-like"/>
    <property type="match status" value="1"/>
</dbReference>
<reference evidence="2 3" key="1">
    <citation type="submission" date="2024-07" db="EMBL/GenBank/DDBJ databases">
        <title>Chromosome-level genome assembly of the water stick insect Ranatra chinensis (Heteroptera: Nepidae).</title>
        <authorList>
            <person name="Liu X."/>
        </authorList>
    </citation>
    <scope>NUCLEOTIDE SEQUENCE [LARGE SCALE GENOMIC DNA]</scope>
    <source>
        <strain evidence="2">Cailab_2021Rc</strain>
        <tissue evidence="2">Muscle</tissue>
    </source>
</reference>
<comment type="caution">
    <text evidence="2">The sequence shown here is derived from an EMBL/GenBank/DDBJ whole genome shotgun (WGS) entry which is preliminary data.</text>
</comment>
<dbReference type="InterPro" id="IPR032870">
    <property type="entry name" value="ALKBH7-like"/>
</dbReference>
<protein>
    <recommendedName>
        <fullName evidence="4">Alpha-ketoglutarate-dependent dioxygenase AlkB-like domain-containing protein</fullName>
    </recommendedName>
</protein>
<gene>
    <name evidence="2" type="ORF">AAG570_008051</name>
</gene>
<accession>A0ABD0Y6W6</accession>
<keyword evidence="3" id="KW-1185">Reference proteome</keyword>
<comment type="cofactor">
    <cofactor evidence="1">
        <name>Fe(2+)</name>
        <dbReference type="ChEBI" id="CHEBI:29033"/>
    </cofactor>
</comment>
<dbReference type="Proteomes" id="UP001558652">
    <property type="component" value="Unassembled WGS sequence"/>
</dbReference>
<dbReference type="PANTHER" id="PTHR21052:SF0">
    <property type="entry name" value="ALPHA-KETOGLUTARATE-DEPENDENT DIOXYGENASE ALKB HOMOLOG 7, MITOCHONDRIAL"/>
    <property type="match status" value="1"/>
</dbReference>
<dbReference type="SUPFAM" id="SSF51197">
    <property type="entry name" value="Clavaminate synthase-like"/>
    <property type="match status" value="1"/>
</dbReference>
<evidence type="ECO:0008006" key="4">
    <source>
        <dbReference type="Google" id="ProtNLM"/>
    </source>
</evidence>
<dbReference type="EMBL" id="JBFDAA010000022">
    <property type="protein sequence ID" value="KAL1110523.1"/>
    <property type="molecule type" value="Genomic_DNA"/>
</dbReference>
<name>A0ABD0Y6W6_9HEMI</name>
<evidence type="ECO:0000313" key="3">
    <source>
        <dbReference type="Proteomes" id="UP001558652"/>
    </source>
</evidence>